<comment type="caution">
    <text evidence="1">The sequence shown here is derived from an EMBL/GenBank/DDBJ whole genome shotgun (WGS) entry which is preliminary data.</text>
</comment>
<keyword evidence="2" id="KW-1185">Reference proteome</keyword>
<protein>
    <submittedName>
        <fullName evidence="1">Uncharacterized protein</fullName>
    </submittedName>
</protein>
<dbReference type="Proteomes" id="UP001501599">
    <property type="component" value="Unassembled WGS sequence"/>
</dbReference>
<organism evidence="1 2">
    <name type="scientific">Agrococcus versicolor</name>
    <dbReference type="NCBI Taxonomy" id="501482"/>
    <lineage>
        <taxon>Bacteria</taxon>
        <taxon>Bacillati</taxon>
        <taxon>Actinomycetota</taxon>
        <taxon>Actinomycetes</taxon>
        <taxon>Micrococcales</taxon>
        <taxon>Microbacteriaceae</taxon>
        <taxon>Agrococcus</taxon>
    </lineage>
</organism>
<proteinExistence type="predicted"/>
<dbReference type="EMBL" id="BAAAQT010000001">
    <property type="protein sequence ID" value="GAA2170403.1"/>
    <property type="molecule type" value="Genomic_DNA"/>
</dbReference>
<evidence type="ECO:0000313" key="1">
    <source>
        <dbReference type="EMBL" id="GAA2170403.1"/>
    </source>
</evidence>
<evidence type="ECO:0000313" key="2">
    <source>
        <dbReference type="Proteomes" id="UP001501599"/>
    </source>
</evidence>
<accession>A0ABN3AII9</accession>
<name>A0ABN3AII9_9MICO</name>
<dbReference type="RefSeq" id="WP_344339173.1">
    <property type="nucleotide sequence ID" value="NZ_BAAAQT010000001.1"/>
</dbReference>
<gene>
    <name evidence="1" type="ORF">GCM10009846_00700</name>
</gene>
<reference evidence="2" key="1">
    <citation type="journal article" date="2019" name="Int. J. Syst. Evol. Microbiol.">
        <title>The Global Catalogue of Microorganisms (GCM) 10K type strain sequencing project: providing services to taxonomists for standard genome sequencing and annotation.</title>
        <authorList>
            <consortium name="The Broad Institute Genomics Platform"/>
            <consortium name="The Broad Institute Genome Sequencing Center for Infectious Disease"/>
            <person name="Wu L."/>
            <person name="Ma J."/>
        </authorList>
    </citation>
    <scope>NUCLEOTIDE SEQUENCE [LARGE SCALE GENOMIC DNA]</scope>
    <source>
        <strain evidence="2">JCM 16026</strain>
    </source>
</reference>
<sequence>MRMVDALALGRLERTIQREAKGLAPSIELPWTPPWGDDVAPEVVELLADLAVLQADVADARTWTRDDAAALRRRRAVDDAERLAERAADRGVQATATRLRAIASSLRAWDALAPRS</sequence>